<evidence type="ECO:0000313" key="3">
    <source>
        <dbReference type="Proteomes" id="UP000324222"/>
    </source>
</evidence>
<gene>
    <name evidence="2" type="ORF">E2C01_079649</name>
</gene>
<evidence type="ECO:0000256" key="1">
    <source>
        <dbReference type="SAM" id="MobiDB-lite"/>
    </source>
</evidence>
<organism evidence="2 3">
    <name type="scientific">Portunus trituberculatus</name>
    <name type="common">Swimming crab</name>
    <name type="synonym">Neptunus trituberculatus</name>
    <dbReference type="NCBI Taxonomy" id="210409"/>
    <lineage>
        <taxon>Eukaryota</taxon>
        <taxon>Metazoa</taxon>
        <taxon>Ecdysozoa</taxon>
        <taxon>Arthropoda</taxon>
        <taxon>Crustacea</taxon>
        <taxon>Multicrustacea</taxon>
        <taxon>Malacostraca</taxon>
        <taxon>Eumalacostraca</taxon>
        <taxon>Eucarida</taxon>
        <taxon>Decapoda</taxon>
        <taxon>Pleocyemata</taxon>
        <taxon>Brachyura</taxon>
        <taxon>Eubrachyura</taxon>
        <taxon>Portunoidea</taxon>
        <taxon>Portunidae</taxon>
        <taxon>Portuninae</taxon>
        <taxon>Portunus</taxon>
    </lineage>
</organism>
<evidence type="ECO:0000313" key="2">
    <source>
        <dbReference type="EMBL" id="MPC84897.1"/>
    </source>
</evidence>
<protein>
    <submittedName>
        <fullName evidence="2">Uncharacterized protein</fullName>
    </submittedName>
</protein>
<dbReference type="Proteomes" id="UP000324222">
    <property type="component" value="Unassembled WGS sequence"/>
</dbReference>
<comment type="caution">
    <text evidence="2">The sequence shown here is derived from an EMBL/GenBank/DDBJ whole genome shotgun (WGS) entry which is preliminary data.</text>
</comment>
<accession>A0A5B7ITW5</accession>
<sequence>MRTSWVGWCERGDAGNRVAPSASGHRGPLKHRARGHGSPSPPSGPCFAAPPSCCHAALI</sequence>
<reference evidence="2 3" key="1">
    <citation type="submission" date="2019-05" db="EMBL/GenBank/DDBJ databases">
        <title>Another draft genome of Portunus trituberculatus and its Hox gene families provides insights of decapod evolution.</title>
        <authorList>
            <person name="Jeong J.-H."/>
            <person name="Song I."/>
            <person name="Kim S."/>
            <person name="Choi T."/>
            <person name="Kim D."/>
            <person name="Ryu S."/>
            <person name="Kim W."/>
        </authorList>
    </citation>
    <scope>NUCLEOTIDE SEQUENCE [LARGE SCALE GENOMIC DNA]</scope>
    <source>
        <tissue evidence="2">Muscle</tissue>
    </source>
</reference>
<proteinExistence type="predicted"/>
<feature type="region of interest" description="Disordered" evidence="1">
    <location>
        <begin position="1"/>
        <end position="44"/>
    </location>
</feature>
<keyword evidence="3" id="KW-1185">Reference proteome</keyword>
<name>A0A5B7ITW5_PORTR</name>
<dbReference type="AlphaFoldDB" id="A0A5B7ITW5"/>
<dbReference type="EMBL" id="VSRR010066759">
    <property type="protein sequence ID" value="MPC84897.1"/>
    <property type="molecule type" value="Genomic_DNA"/>
</dbReference>